<dbReference type="PANTHER" id="PTHR43792:SF1">
    <property type="entry name" value="N-ACETYLTRANSFERASE DOMAIN-CONTAINING PROTEIN"/>
    <property type="match status" value="1"/>
</dbReference>
<dbReference type="Gene3D" id="3.40.630.30">
    <property type="match status" value="1"/>
</dbReference>
<dbReference type="InterPro" id="IPR016181">
    <property type="entry name" value="Acyl_CoA_acyltransferase"/>
</dbReference>
<dbReference type="EMBL" id="JAPFRD010000011">
    <property type="protein sequence ID" value="MCW8109373.1"/>
    <property type="molecule type" value="Genomic_DNA"/>
</dbReference>
<reference evidence="2" key="1">
    <citation type="submission" date="2022-11" db="EMBL/GenBank/DDBJ databases">
        <title>Alteromonas sp. nov., isolated from sea water of the Qingdao.</title>
        <authorList>
            <person name="Wang Q."/>
        </authorList>
    </citation>
    <scope>NUCLEOTIDE SEQUENCE</scope>
    <source>
        <strain evidence="2">ASW11-7</strain>
    </source>
</reference>
<dbReference type="InterPro" id="IPR051531">
    <property type="entry name" value="N-acetyltransferase"/>
</dbReference>
<accession>A0ABT3P9B6</accession>
<comment type="caution">
    <text evidence="2">The sequence shown here is derived from an EMBL/GenBank/DDBJ whole genome shotgun (WGS) entry which is preliminary data.</text>
</comment>
<evidence type="ECO:0000259" key="1">
    <source>
        <dbReference type="PROSITE" id="PS51186"/>
    </source>
</evidence>
<organism evidence="2 3">
    <name type="scientific">Alteromonas aquimaris</name>
    <dbReference type="NCBI Taxonomy" id="2998417"/>
    <lineage>
        <taxon>Bacteria</taxon>
        <taxon>Pseudomonadati</taxon>
        <taxon>Pseudomonadota</taxon>
        <taxon>Gammaproteobacteria</taxon>
        <taxon>Alteromonadales</taxon>
        <taxon>Alteromonadaceae</taxon>
        <taxon>Alteromonas/Salinimonas group</taxon>
        <taxon>Alteromonas</taxon>
    </lineage>
</organism>
<dbReference type="SUPFAM" id="SSF55729">
    <property type="entry name" value="Acyl-CoA N-acyltransferases (Nat)"/>
    <property type="match status" value="1"/>
</dbReference>
<name>A0ABT3P9B6_9ALTE</name>
<gene>
    <name evidence="2" type="ORF">OPS25_12760</name>
</gene>
<dbReference type="PROSITE" id="PS51186">
    <property type="entry name" value="GNAT"/>
    <property type="match status" value="1"/>
</dbReference>
<dbReference type="Pfam" id="PF13302">
    <property type="entry name" value="Acetyltransf_3"/>
    <property type="match status" value="1"/>
</dbReference>
<dbReference type="InterPro" id="IPR000182">
    <property type="entry name" value="GNAT_dom"/>
</dbReference>
<keyword evidence="3" id="KW-1185">Reference proteome</keyword>
<sequence length="166" mass="19380">MTPSFVLRKLRQDDSHFIIRLLNDPLWLQYIGNRGVYREQDAQAYIQQNLEHFDKYGYGLWVVELALTGPVGLCGLLNRNVFCCPDLGFAFLPEGRGKGLAFESVRHTIERAKNEYGFSFLTAVIDPDNYRSVSLLEKQGFTYYGRYFFPKKRHPVKLFWLDLRST</sequence>
<dbReference type="PANTHER" id="PTHR43792">
    <property type="entry name" value="GNAT FAMILY, PUTATIVE (AFU_ORTHOLOGUE AFUA_3G00765)-RELATED-RELATED"/>
    <property type="match status" value="1"/>
</dbReference>
<dbReference type="Proteomes" id="UP001142810">
    <property type="component" value="Unassembled WGS sequence"/>
</dbReference>
<evidence type="ECO:0000313" key="3">
    <source>
        <dbReference type="Proteomes" id="UP001142810"/>
    </source>
</evidence>
<proteinExistence type="predicted"/>
<protein>
    <submittedName>
        <fullName evidence="2">GNAT family N-acetyltransferase</fullName>
    </submittedName>
</protein>
<dbReference type="RefSeq" id="WP_265618128.1">
    <property type="nucleotide sequence ID" value="NZ_JAPFRD010000011.1"/>
</dbReference>
<feature type="domain" description="N-acetyltransferase" evidence="1">
    <location>
        <begin position="5"/>
        <end position="162"/>
    </location>
</feature>
<evidence type="ECO:0000313" key="2">
    <source>
        <dbReference type="EMBL" id="MCW8109373.1"/>
    </source>
</evidence>